<evidence type="ECO:0000313" key="6">
    <source>
        <dbReference type="EMBL" id="SVB30687.1"/>
    </source>
</evidence>
<keyword evidence="2" id="KW-0489">Methyltransferase</keyword>
<dbReference type="AlphaFoldDB" id="A0A382CZD0"/>
<dbReference type="CDD" id="cd02440">
    <property type="entry name" value="AdoMet_MTases"/>
    <property type="match status" value="1"/>
</dbReference>
<protein>
    <recommendedName>
        <fullName evidence="5">Methyltransferase type 11 domain-containing protein</fullName>
    </recommendedName>
</protein>
<gene>
    <name evidence="6" type="ORF">METZ01_LOCUS183541</name>
</gene>
<comment type="pathway">
    <text evidence="4">Phospholipid metabolism.</text>
</comment>
<evidence type="ECO:0000256" key="3">
    <source>
        <dbReference type="ARBA" id="ARBA00022679"/>
    </source>
</evidence>
<accession>A0A382CZD0</accession>
<dbReference type="InterPro" id="IPR029063">
    <property type="entry name" value="SAM-dependent_MTases_sf"/>
</dbReference>
<sequence>MNRQTKPSLENLVESGVFGVKSLHPGGMSTTKELAELCTVNKRTKLLDIASGTGESTCFLVKTFGCTAMGIDISEIMVDQARKNAEKQGLKIDYLMENSHNLPFDMDSFDVVISECTTCILDKERAIAEMVRVTKPGGYVGIHDICWKDATPEKLKIKLEEIEGERPETLEGWVTLFQQADLIGCKGIDRSEIIPNWIKLSKKDLGFKGQWNIIKTVLKKWGLKGLMTILASQRIFSSKHTGYGIIIGLKP</sequence>
<comment type="pathway">
    <text evidence="1">Lipid metabolism.</text>
</comment>
<dbReference type="EMBL" id="UINC01036546">
    <property type="protein sequence ID" value="SVB30687.1"/>
    <property type="molecule type" value="Genomic_DNA"/>
</dbReference>
<dbReference type="PANTHER" id="PTHR44307">
    <property type="entry name" value="PHOSPHOETHANOLAMINE METHYLTRANSFERASE"/>
    <property type="match status" value="1"/>
</dbReference>
<dbReference type="PANTHER" id="PTHR44307:SF2">
    <property type="entry name" value="PHOSPHOETHANOLAMINE METHYLTRANSFERASE ISOFORM X1"/>
    <property type="match status" value="1"/>
</dbReference>
<feature type="domain" description="Methyltransferase type 11" evidence="5">
    <location>
        <begin position="47"/>
        <end position="140"/>
    </location>
</feature>
<dbReference type="Gene3D" id="3.40.50.150">
    <property type="entry name" value="Vaccinia Virus protein VP39"/>
    <property type="match status" value="1"/>
</dbReference>
<evidence type="ECO:0000256" key="2">
    <source>
        <dbReference type="ARBA" id="ARBA00022603"/>
    </source>
</evidence>
<evidence type="ECO:0000259" key="5">
    <source>
        <dbReference type="Pfam" id="PF08241"/>
    </source>
</evidence>
<reference evidence="6" key="1">
    <citation type="submission" date="2018-05" db="EMBL/GenBank/DDBJ databases">
        <authorList>
            <person name="Lanie J.A."/>
            <person name="Ng W.-L."/>
            <person name="Kazmierczak K.M."/>
            <person name="Andrzejewski T.M."/>
            <person name="Davidsen T.M."/>
            <person name="Wayne K.J."/>
            <person name="Tettelin H."/>
            <person name="Glass J.I."/>
            <person name="Rusch D."/>
            <person name="Podicherti R."/>
            <person name="Tsui H.-C.T."/>
            <person name="Winkler M.E."/>
        </authorList>
    </citation>
    <scope>NUCLEOTIDE SEQUENCE</scope>
</reference>
<proteinExistence type="predicted"/>
<keyword evidence="3" id="KW-0808">Transferase</keyword>
<dbReference type="SUPFAM" id="SSF53335">
    <property type="entry name" value="S-adenosyl-L-methionine-dependent methyltransferases"/>
    <property type="match status" value="1"/>
</dbReference>
<organism evidence="6">
    <name type="scientific">marine metagenome</name>
    <dbReference type="NCBI Taxonomy" id="408172"/>
    <lineage>
        <taxon>unclassified sequences</taxon>
        <taxon>metagenomes</taxon>
        <taxon>ecological metagenomes</taxon>
    </lineage>
</organism>
<dbReference type="GO" id="GO:0008757">
    <property type="term" value="F:S-adenosylmethionine-dependent methyltransferase activity"/>
    <property type="evidence" value="ECO:0007669"/>
    <property type="project" value="InterPro"/>
</dbReference>
<name>A0A382CZD0_9ZZZZ</name>
<dbReference type="Pfam" id="PF08241">
    <property type="entry name" value="Methyltransf_11"/>
    <property type="match status" value="1"/>
</dbReference>
<dbReference type="InterPro" id="IPR013216">
    <property type="entry name" value="Methyltransf_11"/>
</dbReference>
<dbReference type="GO" id="GO:0032259">
    <property type="term" value="P:methylation"/>
    <property type="evidence" value="ECO:0007669"/>
    <property type="project" value="UniProtKB-KW"/>
</dbReference>
<evidence type="ECO:0000256" key="4">
    <source>
        <dbReference type="ARBA" id="ARBA00025707"/>
    </source>
</evidence>
<evidence type="ECO:0000256" key="1">
    <source>
        <dbReference type="ARBA" id="ARBA00005189"/>
    </source>
</evidence>